<dbReference type="GO" id="GO:0032324">
    <property type="term" value="P:molybdopterin cofactor biosynthetic process"/>
    <property type="evidence" value="ECO:0007669"/>
    <property type="project" value="InterPro"/>
</dbReference>
<feature type="non-terminal residue" evidence="3">
    <location>
        <position position="85"/>
    </location>
</feature>
<evidence type="ECO:0000313" key="4">
    <source>
        <dbReference type="Proteomes" id="UP000323142"/>
    </source>
</evidence>
<dbReference type="GO" id="GO:0016740">
    <property type="term" value="F:transferase activity"/>
    <property type="evidence" value="ECO:0007669"/>
    <property type="project" value="UniProtKB-KW"/>
</dbReference>
<proteinExistence type="predicted"/>
<dbReference type="InterPro" id="IPR005110">
    <property type="entry name" value="MoeA_linker/N"/>
</dbReference>
<feature type="non-terminal residue" evidence="3">
    <location>
        <position position="1"/>
    </location>
</feature>
<keyword evidence="4" id="KW-1185">Reference proteome</keyword>
<gene>
    <name evidence="3" type="ORF">F0L46_25835</name>
</gene>
<comment type="caution">
    <text evidence="3">The sequence shown here is derived from an EMBL/GenBank/DDBJ whole genome shotgun (WGS) entry which is preliminary data.</text>
</comment>
<dbReference type="Pfam" id="PF03453">
    <property type="entry name" value="MoeA_N"/>
    <property type="match status" value="1"/>
</dbReference>
<organism evidence="3 4">
    <name type="scientific">Salinarimonas soli</name>
    <dbReference type="NCBI Taxonomy" id="1638099"/>
    <lineage>
        <taxon>Bacteria</taxon>
        <taxon>Pseudomonadati</taxon>
        <taxon>Pseudomonadota</taxon>
        <taxon>Alphaproteobacteria</taxon>
        <taxon>Hyphomicrobiales</taxon>
        <taxon>Salinarimonadaceae</taxon>
        <taxon>Salinarimonas</taxon>
    </lineage>
</organism>
<evidence type="ECO:0000259" key="2">
    <source>
        <dbReference type="Pfam" id="PF03453"/>
    </source>
</evidence>
<evidence type="ECO:0000313" key="3">
    <source>
        <dbReference type="EMBL" id="KAA2225141.1"/>
    </source>
</evidence>
<reference evidence="3 4" key="1">
    <citation type="submission" date="2019-09" db="EMBL/GenBank/DDBJ databases">
        <title>Salinarimonas rosea gen. nov., sp. nov., a new member of the a-2 subgroup of the Proteobacteria.</title>
        <authorList>
            <person name="Liu J."/>
        </authorList>
    </citation>
    <scope>NUCLEOTIDE SEQUENCE [LARGE SCALE GENOMIC DNA]</scope>
    <source>
        <strain evidence="3 4">BN140002</strain>
    </source>
</reference>
<keyword evidence="3" id="KW-0808">Transferase</keyword>
<evidence type="ECO:0000256" key="1">
    <source>
        <dbReference type="SAM" id="MobiDB-lite"/>
    </source>
</evidence>
<dbReference type="EMBL" id="VUOA01000249">
    <property type="protein sequence ID" value="KAA2225141.1"/>
    <property type="molecule type" value="Genomic_DNA"/>
</dbReference>
<feature type="region of interest" description="Disordered" evidence="1">
    <location>
        <begin position="28"/>
        <end position="68"/>
    </location>
</feature>
<protein>
    <submittedName>
        <fullName evidence="3">Molybdopterin molybdenumtransferase</fullName>
    </submittedName>
</protein>
<feature type="domain" description="MoeA N-terminal and linker" evidence="2">
    <location>
        <begin position="4"/>
        <end position="85"/>
    </location>
</feature>
<dbReference type="Proteomes" id="UP000323142">
    <property type="component" value="Unassembled WGS sequence"/>
</dbReference>
<dbReference type="Gene3D" id="2.170.190.11">
    <property type="entry name" value="Molybdopterin biosynthesis moea protein, domain 3"/>
    <property type="match status" value="1"/>
</dbReference>
<accession>A0A5B2UFB8</accession>
<dbReference type="InterPro" id="IPR036135">
    <property type="entry name" value="MoeA_linker/N_sf"/>
</dbReference>
<reference evidence="3 4" key="2">
    <citation type="submission" date="2019-09" db="EMBL/GenBank/DDBJ databases">
        <authorList>
            <person name="Jin C."/>
        </authorList>
    </citation>
    <scope>NUCLEOTIDE SEQUENCE [LARGE SCALE GENOMIC DNA]</scope>
    <source>
        <strain evidence="3 4">BN140002</strain>
    </source>
</reference>
<sequence length="85" mass="9101">EGAEPIPGFDQAAIDGFAVRSVDIRQALESSRRQPAAPSDTEEELPREAQSARPVLPIVGEVTAGSHRPVRLQPRQAVRVHTGAP</sequence>
<dbReference type="AlphaFoldDB" id="A0A5B2UFB8"/>
<dbReference type="SUPFAM" id="SSF63882">
    <property type="entry name" value="MoeA N-terminal region -like"/>
    <property type="match status" value="1"/>
</dbReference>
<name>A0A5B2UFB8_9HYPH</name>